<organism evidence="7 8">
    <name type="scientific">Guopingia tenuis</name>
    <dbReference type="NCBI Taxonomy" id="2763656"/>
    <lineage>
        <taxon>Bacteria</taxon>
        <taxon>Bacillati</taxon>
        <taxon>Bacillota</taxon>
        <taxon>Clostridia</taxon>
        <taxon>Christensenellales</taxon>
        <taxon>Christensenellaceae</taxon>
        <taxon>Guopingia</taxon>
    </lineage>
</organism>
<dbReference type="GO" id="GO:0042026">
    <property type="term" value="P:protein refolding"/>
    <property type="evidence" value="ECO:0007669"/>
    <property type="project" value="TreeGrafter"/>
</dbReference>
<dbReference type="SUPFAM" id="SSF118352">
    <property type="entry name" value="HSP33 redox switch-like"/>
    <property type="match status" value="1"/>
</dbReference>
<dbReference type="Gene3D" id="3.55.30.10">
    <property type="entry name" value="Hsp33 domain"/>
    <property type="match status" value="1"/>
</dbReference>
<sequence length="292" mass="31917">MKDQLTRLIINNEVRVMASDTTHLVEEAKAIHKTFPVATAVLGRTLTAAVMMGSELKHPSHSLTININGGGPAGTVLATAKGDCTVRGCMGNPQVNLPARSDGKLDVGGAVGKDGFLTVIRDVGLKDAYVGKTELRSGEIAEDLAYYFLQSEQQPSIVYLSVWVDIDTSVLRAGGLIISPMPGASEETLSDIESRLFDIQNYAMLLLSKSPAEAVKTIFAGMDVKELDTREPRYHCDCSREKLEQVIISLGREEITDMIEKDGQAEIVCRFCNKKYLFDAEALRRLLQEATH</sequence>
<evidence type="ECO:0000256" key="6">
    <source>
        <dbReference type="HAMAP-Rule" id="MF_00117"/>
    </source>
</evidence>
<feature type="disulfide bond" description="Redox-active" evidence="6">
    <location>
        <begin position="269"/>
        <end position="272"/>
    </location>
</feature>
<dbReference type="AlphaFoldDB" id="A0A926DFX4"/>
<evidence type="ECO:0000256" key="2">
    <source>
        <dbReference type="ARBA" id="ARBA00022833"/>
    </source>
</evidence>
<comment type="caution">
    <text evidence="7">The sequence shown here is derived from an EMBL/GenBank/DDBJ whole genome shotgun (WGS) entry which is preliminary data.</text>
</comment>
<dbReference type="EMBL" id="JACRSS010000001">
    <property type="protein sequence ID" value="MBC8537418.1"/>
    <property type="molecule type" value="Genomic_DNA"/>
</dbReference>
<dbReference type="InterPro" id="IPR016154">
    <property type="entry name" value="Heat_shock_Hsp33_C"/>
</dbReference>
<gene>
    <name evidence="6 7" type="primary">hslO</name>
    <name evidence="7" type="ORF">H8693_00525</name>
</gene>
<comment type="subcellular location">
    <subcellularLocation>
        <location evidence="6">Cytoplasm</location>
    </subcellularLocation>
</comment>
<dbReference type="HAMAP" id="MF_00117">
    <property type="entry name" value="HslO"/>
    <property type="match status" value="1"/>
</dbReference>
<evidence type="ECO:0000256" key="3">
    <source>
        <dbReference type="ARBA" id="ARBA00023157"/>
    </source>
</evidence>
<accession>A0A926DFX4</accession>
<dbReference type="Proteomes" id="UP000617951">
    <property type="component" value="Unassembled WGS sequence"/>
</dbReference>
<keyword evidence="1 6" id="KW-0963">Cytoplasm</keyword>
<evidence type="ECO:0000256" key="4">
    <source>
        <dbReference type="ARBA" id="ARBA00023186"/>
    </source>
</evidence>
<dbReference type="Gene3D" id="3.90.1280.10">
    <property type="entry name" value="HSP33 redox switch-like"/>
    <property type="match status" value="1"/>
</dbReference>
<evidence type="ECO:0000256" key="5">
    <source>
        <dbReference type="ARBA" id="ARBA00023284"/>
    </source>
</evidence>
<protein>
    <recommendedName>
        <fullName evidence="6">33 kDa chaperonin</fullName>
    </recommendedName>
    <alternativeName>
        <fullName evidence="6">Heat shock protein 33 homolog</fullName>
        <shortName evidence="6">HSP33</shortName>
    </alternativeName>
</protein>
<dbReference type="CDD" id="cd00498">
    <property type="entry name" value="Hsp33"/>
    <property type="match status" value="1"/>
</dbReference>
<keyword evidence="3 6" id="KW-1015">Disulfide bond</keyword>
<dbReference type="Pfam" id="PF01430">
    <property type="entry name" value="HSP33"/>
    <property type="match status" value="1"/>
</dbReference>
<evidence type="ECO:0000256" key="1">
    <source>
        <dbReference type="ARBA" id="ARBA00022490"/>
    </source>
</evidence>
<evidence type="ECO:0000313" key="8">
    <source>
        <dbReference type="Proteomes" id="UP000617951"/>
    </source>
</evidence>
<keyword evidence="5 6" id="KW-0676">Redox-active center</keyword>
<dbReference type="GO" id="GO:0005737">
    <property type="term" value="C:cytoplasm"/>
    <property type="evidence" value="ECO:0007669"/>
    <property type="project" value="UniProtKB-SubCell"/>
</dbReference>
<comment type="similarity">
    <text evidence="6">Belongs to the HSP33 family.</text>
</comment>
<feature type="disulfide bond" description="Redox-active" evidence="6">
    <location>
        <begin position="236"/>
        <end position="238"/>
    </location>
</feature>
<comment type="PTM">
    <text evidence="6">Under oxidizing conditions two disulfide bonds are formed involving the reactive cysteines. Under reducing conditions zinc is bound to the reactive cysteines and the protein is inactive.</text>
</comment>
<dbReference type="InterPro" id="IPR016153">
    <property type="entry name" value="Heat_shock_Hsp33_N"/>
</dbReference>
<keyword evidence="4 6" id="KW-0143">Chaperone</keyword>
<dbReference type="PIRSF" id="PIRSF005261">
    <property type="entry name" value="Heat_shock_Hsp33"/>
    <property type="match status" value="1"/>
</dbReference>
<dbReference type="PANTHER" id="PTHR30111">
    <property type="entry name" value="33 KDA CHAPERONIN"/>
    <property type="match status" value="1"/>
</dbReference>
<dbReference type="NCBIfam" id="NF001033">
    <property type="entry name" value="PRK00114.1"/>
    <property type="match status" value="1"/>
</dbReference>
<dbReference type="SUPFAM" id="SSF64397">
    <property type="entry name" value="Hsp33 domain"/>
    <property type="match status" value="1"/>
</dbReference>
<dbReference type="GO" id="GO:0044183">
    <property type="term" value="F:protein folding chaperone"/>
    <property type="evidence" value="ECO:0007669"/>
    <property type="project" value="TreeGrafter"/>
</dbReference>
<comment type="function">
    <text evidence="6">Redox regulated molecular chaperone. Protects both thermally unfolding and oxidatively damaged proteins from irreversible aggregation. Plays an important role in the bacterial defense system toward oxidative stress.</text>
</comment>
<proteinExistence type="inferred from homology"/>
<keyword evidence="8" id="KW-1185">Reference proteome</keyword>
<name>A0A926DFX4_9FIRM</name>
<keyword evidence="2 6" id="KW-0862">Zinc</keyword>
<reference evidence="7" key="1">
    <citation type="submission" date="2020-08" db="EMBL/GenBank/DDBJ databases">
        <title>Genome public.</title>
        <authorList>
            <person name="Liu C."/>
            <person name="Sun Q."/>
        </authorList>
    </citation>
    <scope>NUCLEOTIDE SEQUENCE</scope>
    <source>
        <strain evidence="7">NSJ-63</strain>
    </source>
</reference>
<dbReference type="InterPro" id="IPR000397">
    <property type="entry name" value="Heat_shock_Hsp33"/>
</dbReference>
<dbReference type="GO" id="GO:0051082">
    <property type="term" value="F:unfolded protein binding"/>
    <property type="evidence" value="ECO:0007669"/>
    <property type="project" value="UniProtKB-UniRule"/>
</dbReference>
<evidence type="ECO:0000313" key="7">
    <source>
        <dbReference type="EMBL" id="MBC8537418.1"/>
    </source>
</evidence>
<dbReference type="PANTHER" id="PTHR30111:SF1">
    <property type="entry name" value="33 KDA CHAPERONIN"/>
    <property type="match status" value="1"/>
</dbReference>
<dbReference type="RefSeq" id="WP_249279334.1">
    <property type="nucleotide sequence ID" value="NZ_JACRSS010000001.1"/>
</dbReference>